<evidence type="ECO:0000256" key="3">
    <source>
        <dbReference type="ARBA" id="ARBA00023002"/>
    </source>
</evidence>
<dbReference type="InterPro" id="IPR037120">
    <property type="entry name" value="Haem_peroxidase_sf_animal"/>
</dbReference>
<sequence length="996" mass="114108">MYIQIAIHDYLRCLMLMHAKDTAFTLDPRVSFPEHNNKTGLQRGEGNMVSVEFNLLYRFHSPISKREAWWTEDMFVQLLQDRNMVVETKAEENMKTKFTKETIVDGEIPFPIFRHMIDGMKNASKVRRDRLAYFPAGLDPVGGWKEKDDQGRRVDGPETFRFKRGKDGKFDDAQLAAELMRVMEDPISSFGANNVPRVLKGIEIMGMLQARQWEVATLNEFRQFFNMSRHTHFEDINSDPKIQEKLRDLYKDPDLVELYPGLFCEGESQCLDPGTSCPNKQSTALWRAVFSDAVTLVRSDRFYTLDWNVGSLTAWGMKEVTSDPNVNKGSVMHRLFQRALPGFFNYNSLHMWQPFYTPTMNVQLAQEQGYLSFLDLNGLEDENGAPWDIKMKNGKVLTDFKRLCQVDKNGKGRQVRKCLKLDLPTRWLDKNWVMQTTKATRIGCGKHEYPWRGGEKAYMANVLIEINDYEVIRDSLFAEGESINFANPSILSADDIPGQVLSAIMTKQWNKWESAFRIVWGGLGPDWEETFMNYFVEVSQEIRLREQRTFQKCPNGDQVFQIDIVSDYAIPVVTRFIADFLGFWTEVKTPQFLDRPYSENQIYRLLENCQNYDSYDADPTKTWARRMAYRESIKTLKGLTELGIRKYEPYLFEHGFLGIGSRSYGFDGDSKQVRTIRKIAVGIVRGLTTANFTHEEIVAVMLSTALDAAQKTVVTFTEAMAYFIDPRQDLGGEEHVIDAHDERTKLWGQLQALAWQDAKKLPNGSLQFKNDPEIDEKILGYVLEAQRFNPYMRVPRVCNPVGNGNDLVLANGLTVKRGKTLLVNMYAAYKNLPQDYEDFPHSHKFDPTRETASYLIYGGDGKIFTRRLALIAITGMVKHTAHLKELRVAHDKIGRLKRVQTPRGNWYYATVQWDNLVSSPITWNLRFNGVGKGVWEQGDNADQGHGQNQVVIVPKAPAKAGQDFGTNGYASANGRREAKPGDYVKTSARELSQVSL</sequence>
<accession>A0A9P9BV35</accession>
<dbReference type="Gene3D" id="1.10.630.10">
    <property type="entry name" value="Cytochrome P450"/>
    <property type="match status" value="1"/>
</dbReference>
<dbReference type="AlphaFoldDB" id="A0A9P9BV35"/>
<dbReference type="InterPro" id="IPR050783">
    <property type="entry name" value="Oxylipin_biosynth_metab"/>
</dbReference>
<evidence type="ECO:0000256" key="2">
    <source>
        <dbReference type="ARBA" id="ARBA00022964"/>
    </source>
</evidence>
<keyword evidence="3" id="KW-0560">Oxidoreductase</keyword>
<dbReference type="GO" id="GO:0020037">
    <property type="term" value="F:heme binding"/>
    <property type="evidence" value="ECO:0007669"/>
    <property type="project" value="InterPro"/>
</dbReference>
<dbReference type="GO" id="GO:0006979">
    <property type="term" value="P:response to oxidative stress"/>
    <property type="evidence" value="ECO:0007669"/>
    <property type="project" value="InterPro"/>
</dbReference>
<dbReference type="InterPro" id="IPR036396">
    <property type="entry name" value="Cyt_P450_sf"/>
</dbReference>
<organism evidence="5 6">
    <name type="scientific">Microdochium trichocladiopsis</name>
    <dbReference type="NCBI Taxonomy" id="1682393"/>
    <lineage>
        <taxon>Eukaryota</taxon>
        <taxon>Fungi</taxon>
        <taxon>Dikarya</taxon>
        <taxon>Ascomycota</taxon>
        <taxon>Pezizomycotina</taxon>
        <taxon>Sordariomycetes</taxon>
        <taxon>Xylariomycetidae</taxon>
        <taxon>Xylariales</taxon>
        <taxon>Microdochiaceae</taxon>
        <taxon>Microdochium</taxon>
    </lineage>
</organism>
<keyword evidence="4" id="KW-0408">Iron</keyword>
<comment type="caution">
    <text evidence="5">The sequence shown here is derived from an EMBL/GenBank/DDBJ whole genome shotgun (WGS) entry which is preliminary data.</text>
</comment>
<dbReference type="GO" id="GO:0004601">
    <property type="term" value="F:peroxidase activity"/>
    <property type="evidence" value="ECO:0007669"/>
    <property type="project" value="InterPro"/>
</dbReference>
<dbReference type="EMBL" id="JAGTJQ010000001">
    <property type="protein sequence ID" value="KAH7039913.1"/>
    <property type="molecule type" value="Genomic_DNA"/>
</dbReference>
<keyword evidence="6" id="KW-1185">Reference proteome</keyword>
<protein>
    <recommendedName>
        <fullName evidence="7">Heme peroxidase</fullName>
    </recommendedName>
</protein>
<dbReference type="GeneID" id="70181702"/>
<dbReference type="GO" id="GO:0006631">
    <property type="term" value="P:fatty acid metabolic process"/>
    <property type="evidence" value="ECO:0007669"/>
    <property type="project" value="UniProtKB-ARBA"/>
</dbReference>
<gene>
    <name evidence="5" type="ORF">B0I36DRAFT_309597</name>
</gene>
<dbReference type="GO" id="GO:0016705">
    <property type="term" value="F:oxidoreductase activity, acting on paired donors, with incorporation or reduction of molecular oxygen"/>
    <property type="evidence" value="ECO:0007669"/>
    <property type="project" value="InterPro"/>
</dbReference>
<evidence type="ECO:0000313" key="6">
    <source>
        <dbReference type="Proteomes" id="UP000756346"/>
    </source>
</evidence>
<dbReference type="GO" id="GO:0005506">
    <property type="term" value="F:iron ion binding"/>
    <property type="evidence" value="ECO:0007669"/>
    <property type="project" value="InterPro"/>
</dbReference>
<evidence type="ECO:0000256" key="4">
    <source>
        <dbReference type="ARBA" id="ARBA00023004"/>
    </source>
</evidence>
<keyword evidence="2" id="KW-0223">Dioxygenase</keyword>
<evidence type="ECO:0008006" key="7">
    <source>
        <dbReference type="Google" id="ProtNLM"/>
    </source>
</evidence>
<dbReference type="SUPFAM" id="SSF48113">
    <property type="entry name" value="Heme-dependent peroxidases"/>
    <property type="match status" value="1"/>
</dbReference>
<dbReference type="GO" id="GO:0051213">
    <property type="term" value="F:dioxygenase activity"/>
    <property type="evidence" value="ECO:0007669"/>
    <property type="project" value="UniProtKB-KW"/>
</dbReference>
<dbReference type="Gene3D" id="1.10.640.10">
    <property type="entry name" value="Haem peroxidase domain superfamily, animal type"/>
    <property type="match status" value="2"/>
</dbReference>
<keyword evidence="1" id="KW-0479">Metal-binding</keyword>
<dbReference type="OrthoDB" id="823504at2759"/>
<name>A0A9P9BV35_9PEZI</name>
<dbReference type="PANTHER" id="PTHR11903:SF13">
    <property type="entry name" value="LINOLEATE 10R-LIPOXYGENASE"/>
    <property type="match status" value="1"/>
</dbReference>
<dbReference type="PANTHER" id="PTHR11903">
    <property type="entry name" value="PROSTAGLANDIN G/H SYNTHASE"/>
    <property type="match status" value="1"/>
</dbReference>
<dbReference type="GO" id="GO:0004497">
    <property type="term" value="F:monooxygenase activity"/>
    <property type="evidence" value="ECO:0007669"/>
    <property type="project" value="InterPro"/>
</dbReference>
<dbReference type="Proteomes" id="UP000756346">
    <property type="component" value="Unassembled WGS sequence"/>
</dbReference>
<dbReference type="InterPro" id="IPR010255">
    <property type="entry name" value="Haem_peroxidase_sf"/>
</dbReference>
<reference evidence="5" key="1">
    <citation type="journal article" date="2021" name="Nat. Commun.">
        <title>Genetic determinants of endophytism in the Arabidopsis root mycobiome.</title>
        <authorList>
            <person name="Mesny F."/>
            <person name="Miyauchi S."/>
            <person name="Thiergart T."/>
            <person name="Pickel B."/>
            <person name="Atanasova L."/>
            <person name="Karlsson M."/>
            <person name="Huettel B."/>
            <person name="Barry K.W."/>
            <person name="Haridas S."/>
            <person name="Chen C."/>
            <person name="Bauer D."/>
            <person name="Andreopoulos W."/>
            <person name="Pangilinan J."/>
            <person name="LaButti K."/>
            <person name="Riley R."/>
            <person name="Lipzen A."/>
            <person name="Clum A."/>
            <person name="Drula E."/>
            <person name="Henrissat B."/>
            <person name="Kohler A."/>
            <person name="Grigoriev I.V."/>
            <person name="Martin F.M."/>
            <person name="Hacquard S."/>
        </authorList>
    </citation>
    <scope>NUCLEOTIDE SEQUENCE</scope>
    <source>
        <strain evidence="5">MPI-CAGE-CH-0230</strain>
    </source>
</reference>
<dbReference type="InterPro" id="IPR019791">
    <property type="entry name" value="Haem_peroxidase_animal"/>
</dbReference>
<dbReference type="RefSeq" id="XP_046017968.1">
    <property type="nucleotide sequence ID" value="XM_046152156.1"/>
</dbReference>
<dbReference type="SUPFAM" id="SSF48264">
    <property type="entry name" value="Cytochrome P450"/>
    <property type="match status" value="1"/>
</dbReference>
<evidence type="ECO:0000313" key="5">
    <source>
        <dbReference type="EMBL" id="KAH7039913.1"/>
    </source>
</evidence>
<evidence type="ECO:0000256" key="1">
    <source>
        <dbReference type="ARBA" id="ARBA00022723"/>
    </source>
</evidence>
<dbReference type="PROSITE" id="PS50292">
    <property type="entry name" value="PEROXIDASE_3"/>
    <property type="match status" value="1"/>
</dbReference>
<dbReference type="Pfam" id="PF03098">
    <property type="entry name" value="An_peroxidase"/>
    <property type="match status" value="1"/>
</dbReference>
<proteinExistence type="predicted"/>